<dbReference type="EMBL" id="ACVN02000153">
    <property type="protein sequence ID" value="ERK57467.1"/>
    <property type="molecule type" value="Genomic_DNA"/>
</dbReference>
<comment type="caution">
    <text evidence="1">The sequence shown here is derived from an EMBL/GenBank/DDBJ whole genome shotgun (WGS) entry which is preliminary data.</text>
</comment>
<dbReference type="Proteomes" id="UP000017052">
    <property type="component" value="Unassembled WGS sequence"/>
</dbReference>
<gene>
    <name evidence="1" type="ORF">HMPREF0682_1915</name>
</gene>
<keyword evidence="2" id="KW-1185">Reference proteome</keyword>
<name>U2S3X4_9ACTN</name>
<evidence type="ECO:0000313" key="2">
    <source>
        <dbReference type="Proteomes" id="UP000017052"/>
    </source>
</evidence>
<dbReference type="AlphaFoldDB" id="U2S3X4"/>
<protein>
    <recommendedName>
        <fullName evidence="3">DUF4162 domain-containing protein</fullName>
    </recommendedName>
</protein>
<reference evidence="1" key="1">
    <citation type="submission" date="2013-08" db="EMBL/GenBank/DDBJ databases">
        <authorList>
            <person name="Durkin A.S."/>
            <person name="Haft D.R."/>
            <person name="McCorrison J."/>
            <person name="Torralba M."/>
            <person name="Gillis M."/>
            <person name="Haft D.H."/>
            <person name="Methe B."/>
            <person name="Sutton G."/>
            <person name="Nelson K.E."/>
        </authorList>
    </citation>
    <scope>NUCLEOTIDE SEQUENCE [LARGE SCALE GENOMIC DNA]</scope>
    <source>
        <strain evidence="1">F0233</strain>
    </source>
</reference>
<organism evidence="1 2">
    <name type="scientific">Propionibacterium acidifaciens F0233</name>
    <dbReference type="NCBI Taxonomy" id="553198"/>
    <lineage>
        <taxon>Bacteria</taxon>
        <taxon>Bacillati</taxon>
        <taxon>Actinomycetota</taxon>
        <taxon>Actinomycetes</taxon>
        <taxon>Propionibacteriales</taxon>
        <taxon>Propionibacteriaceae</taxon>
        <taxon>Propionibacterium</taxon>
    </lineage>
</organism>
<evidence type="ECO:0000313" key="1">
    <source>
        <dbReference type="EMBL" id="ERK57467.1"/>
    </source>
</evidence>
<accession>U2S3X4</accession>
<evidence type="ECO:0008006" key="3">
    <source>
        <dbReference type="Google" id="ProtNLM"/>
    </source>
</evidence>
<sequence length="51" mass="5637">MVLSFRLPQGAADLPRLLSTIEGHTSILGIEMHEPTMSDVFLAITGRELRD</sequence>
<proteinExistence type="predicted"/>